<evidence type="ECO:0000256" key="3">
    <source>
        <dbReference type="PROSITE-ProRule" id="PRU00679"/>
    </source>
</evidence>
<dbReference type="RefSeq" id="WP_244408736.1">
    <property type="nucleotide sequence ID" value="NZ_AP025637.1"/>
</dbReference>
<keyword evidence="2" id="KW-0378">Hydrolase</keyword>
<dbReference type="Proteomes" id="UP000831327">
    <property type="component" value="Chromosome"/>
</dbReference>
<dbReference type="InterPro" id="IPR017947">
    <property type="entry name" value="AryldialkylPase_Zn-BS"/>
</dbReference>
<dbReference type="PANTHER" id="PTHR10819">
    <property type="entry name" value="PHOSPHOTRIESTERASE-RELATED"/>
    <property type="match status" value="1"/>
</dbReference>
<evidence type="ECO:0000256" key="2">
    <source>
        <dbReference type="ARBA" id="ARBA00022801"/>
    </source>
</evidence>
<dbReference type="PROSITE" id="PS01322">
    <property type="entry name" value="PHOSPHOTRIESTERASE_1"/>
    <property type="match status" value="1"/>
</dbReference>
<accession>A0ABM7Y973</accession>
<gene>
    <name evidence="4" type="ORF">Rmf_45020</name>
</gene>
<dbReference type="PROSITE" id="PS51347">
    <property type="entry name" value="PHOSPHOTRIESTERASE_2"/>
    <property type="match status" value="1"/>
</dbReference>
<evidence type="ECO:0000313" key="5">
    <source>
        <dbReference type="Proteomes" id="UP000831327"/>
    </source>
</evidence>
<dbReference type="EMBL" id="AP025637">
    <property type="protein sequence ID" value="BDG74573.1"/>
    <property type="molecule type" value="Genomic_DNA"/>
</dbReference>
<dbReference type="PANTHER" id="PTHR10819:SF3">
    <property type="entry name" value="PHOSPHOTRIESTERASE-RELATED PROTEIN"/>
    <property type="match status" value="1"/>
</dbReference>
<evidence type="ECO:0000313" key="4">
    <source>
        <dbReference type="EMBL" id="BDG74573.1"/>
    </source>
</evidence>
<protein>
    <submittedName>
        <fullName evidence="4">Aryldialkylphosphatase</fullName>
    </submittedName>
</protein>
<proteinExistence type="inferred from homology"/>
<dbReference type="Gene3D" id="3.20.20.140">
    <property type="entry name" value="Metal-dependent hydrolases"/>
    <property type="match status" value="1"/>
</dbReference>
<sequence>MARLTRDEMRGKAQTVLGLVDPAVLGSTLMHEHLIWDIRPPTIRDRDPGVEPGLANHWGMSSSTAASPANAWQPSVEVATEAVAEAVAAGCETIVELSIGGLSPDPDGLVRVARATGCHIVMGCGHYVEDYQFPENHTRSIDDFAAEMVAQVQEGMWGTQVRAGLIGEIGCQDAWTPLERRVMEAALIAQQETGAALTIHPARRQDSPQEVMDFIAARGGDPSRTIMDHIDRTVFDDDALFRLADTGVVLEWDLFGQESSLYVHNLDIDMPNDAGRLRAIRKVLDRGHKGQVVISHDICHRAHMTRWGGWGYAHIHRTVLPLMRRRGFSEAEIQEILVDTPRRLLTFA</sequence>
<dbReference type="SUPFAM" id="SSF51556">
    <property type="entry name" value="Metallo-dependent hydrolases"/>
    <property type="match status" value="1"/>
</dbReference>
<keyword evidence="1" id="KW-0479">Metal-binding</keyword>
<dbReference type="InterPro" id="IPR001559">
    <property type="entry name" value="Phosphotriesterase"/>
</dbReference>
<organism evidence="4 5">
    <name type="scientific">Roseomonas fluvialis</name>
    <dbReference type="NCBI Taxonomy" id="1750527"/>
    <lineage>
        <taxon>Bacteria</taxon>
        <taxon>Pseudomonadati</taxon>
        <taxon>Pseudomonadota</taxon>
        <taxon>Alphaproteobacteria</taxon>
        <taxon>Acetobacterales</taxon>
        <taxon>Roseomonadaceae</taxon>
        <taxon>Roseomonas</taxon>
    </lineage>
</organism>
<evidence type="ECO:0000256" key="1">
    <source>
        <dbReference type="ARBA" id="ARBA00022723"/>
    </source>
</evidence>
<dbReference type="Pfam" id="PF02126">
    <property type="entry name" value="PTE"/>
    <property type="match status" value="1"/>
</dbReference>
<name>A0ABM7Y973_9PROT</name>
<keyword evidence="5" id="KW-1185">Reference proteome</keyword>
<dbReference type="InterPro" id="IPR032466">
    <property type="entry name" value="Metal_Hydrolase"/>
</dbReference>
<comment type="caution">
    <text evidence="3">Lacks conserved residue(s) required for the propagation of feature annotation.</text>
</comment>
<comment type="similarity">
    <text evidence="3">Belongs to the metallo-dependent hydrolases superfamily. Phosphotriesterase family.</text>
</comment>
<reference evidence="4 5" key="1">
    <citation type="journal article" date="2016" name="Microbes Environ.">
        <title>Phylogenetically diverse aerobic anoxygenic phototrophic bacteria isolated from epilithic biofilms in Tama river, Japan.</title>
        <authorList>
            <person name="Hirose S."/>
            <person name="Matsuura K."/>
            <person name="Haruta S."/>
        </authorList>
    </citation>
    <scope>NUCLEOTIDE SEQUENCE [LARGE SCALE GENOMIC DNA]</scope>
    <source>
        <strain evidence="4 5">S08</strain>
    </source>
</reference>